<keyword evidence="4 5" id="KW-0067">ATP-binding</keyword>
<evidence type="ECO:0000256" key="3">
    <source>
        <dbReference type="ARBA" id="ARBA00022777"/>
    </source>
</evidence>
<reference evidence="7 8" key="1">
    <citation type="submission" date="2020-03" db="EMBL/GenBank/DDBJ databases">
        <title>Metabolic flexibility allows generalist bacteria to become dominant in a frequently disturbed ecosystem.</title>
        <authorList>
            <person name="Chen Y.-J."/>
            <person name="Leung P.M."/>
            <person name="Bay S.K."/>
            <person name="Hugenholtz P."/>
            <person name="Kessler A.J."/>
            <person name="Shelley G."/>
            <person name="Waite D.W."/>
            <person name="Cook P.L."/>
            <person name="Greening C."/>
        </authorList>
    </citation>
    <scope>NUCLEOTIDE SEQUENCE [LARGE SCALE GENOMIC DNA]</scope>
    <source>
        <strain evidence="7">SS_bin_28</strain>
    </source>
</reference>
<name>A0A7Y2E5J5_UNCEI</name>
<dbReference type="Proteomes" id="UP000547674">
    <property type="component" value="Unassembled WGS sequence"/>
</dbReference>
<organism evidence="7 8">
    <name type="scientific">Eiseniibacteriota bacterium</name>
    <dbReference type="NCBI Taxonomy" id="2212470"/>
    <lineage>
        <taxon>Bacteria</taxon>
        <taxon>Candidatus Eiseniibacteriota</taxon>
    </lineage>
</organism>
<dbReference type="InterPro" id="IPR000719">
    <property type="entry name" value="Prot_kinase_dom"/>
</dbReference>
<dbReference type="EMBL" id="JABDJR010000088">
    <property type="protein sequence ID" value="NNF05613.1"/>
    <property type="molecule type" value="Genomic_DNA"/>
</dbReference>
<evidence type="ECO:0000313" key="8">
    <source>
        <dbReference type="Proteomes" id="UP000547674"/>
    </source>
</evidence>
<feature type="non-terminal residue" evidence="7">
    <location>
        <position position="548"/>
    </location>
</feature>
<evidence type="ECO:0000313" key="7">
    <source>
        <dbReference type="EMBL" id="NNF05613.1"/>
    </source>
</evidence>
<evidence type="ECO:0000256" key="5">
    <source>
        <dbReference type="PROSITE-ProRule" id="PRU10141"/>
    </source>
</evidence>
<proteinExistence type="predicted"/>
<dbReference type="GO" id="GO:0004674">
    <property type="term" value="F:protein serine/threonine kinase activity"/>
    <property type="evidence" value="ECO:0007669"/>
    <property type="project" value="TreeGrafter"/>
</dbReference>
<keyword evidence="2 5" id="KW-0547">Nucleotide-binding</keyword>
<dbReference type="AlphaFoldDB" id="A0A7Y2E5J5"/>
<dbReference type="Gene3D" id="2.120.10.30">
    <property type="entry name" value="TolB, C-terminal domain"/>
    <property type="match status" value="1"/>
</dbReference>
<sequence length="548" mass="59040">MEEVLLHYKIKGKLGEGGMGEVFLAVDTKLDREVALKILPKEFSEHFERLARFEREAKVLASINHPNIAAIYDIEEDKGQKFLVLEMVPGDDLSVQLKKGTFDPSTSIQVACEIAAALEAAHKQGIIHRDLKPANVKVTPEGKVKVLDFGLAKPTIEAGDVDLSKSPTIAGTGATVGSVIMGTAAYMSPEQARGQLVDKRTDIWAFGCVLYELLTGRRAFRGETSTDIMVSILEREPDLSELPRVTPHTVKRILKRCFQKNVNRRYHDIADVRIELEDILAGNEEELPVASAAQAIPSRGPSVAWWIPLLALLAGLAGGFVMRGGGGSEEGEIQISNPLAHLSLSRPAGHRLPIETNKPLAVSPAGSMVAYIARDTDAESESNTPRVYVRSLDKLDSRPVTGTEGARAVSFSADGNWLLFSAPTNDRSDQFSIKRVAVDGGAAISLATGIGEDDLATSSFPGQTLLITNSGKSLTLADVDGQNQKTLVNLNPGPSYLGFPQTLPGGEFAICSVFKIGSETTEFSTVLVNIETLELSTNFLENSTQACY</sequence>
<keyword evidence="1" id="KW-0808">Transferase</keyword>
<dbReference type="PANTHER" id="PTHR43289:SF6">
    <property type="entry name" value="SERINE_THREONINE-PROTEIN KINASE NEKL-3"/>
    <property type="match status" value="1"/>
</dbReference>
<dbReference type="InterPro" id="IPR011042">
    <property type="entry name" value="6-blade_b-propeller_TolB-like"/>
</dbReference>
<comment type="caution">
    <text evidence="7">The sequence shown here is derived from an EMBL/GenBank/DDBJ whole genome shotgun (WGS) entry which is preliminary data.</text>
</comment>
<dbReference type="GO" id="GO:0005524">
    <property type="term" value="F:ATP binding"/>
    <property type="evidence" value="ECO:0007669"/>
    <property type="project" value="UniProtKB-UniRule"/>
</dbReference>
<keyword evidence="3 7" id="KW-0418">Kinase</keyword>
<dbReference type="SUPFAM" id="SSF82171">
    <property type="entry name" value="DPP6 N-terminal domain-like"/>
    <property type="match status" value="1"/>
</dbReference>
<dbReference type="InterPro" id="IPR017441">
    <property type="entry name" value="Protein_kinase_ATP_BS"/>
</dbReference>
<evidence type="ECO:0000256" key="2">
    <source>
        <dbReference type="ARBA" id="ARBA00022741"/>
    </source>
</evidence>
<protein>
    <submittedName>
        <fullName evidence="7">Serine/threonine-protein kinase</fullName>
    </submittedName>
</protein>
<evidence type="ECO:0000259" key="6">
    <source>
        <dbReference type="PROSITE" id="PS50011"/>
    </source>
</evidence>
<dbReference type="Pfam" id="PF00069">
    <property type="entry name" value="Pkinase"/>
    <property type="match status" value="1"/>
</dbReference>
<dbReference type="PROSITE" id="PS00107">
    <property type="entry name" value="PROTEIN_KINASE_ATP"/>
    <property type="match status" value="1"/>
</dbReference>
<evidence type="ECO:0000256" key="1">
    <source>
        <dbReference type="ARBA" id="ARBA00022679"/>
    </source>
</evidence>
<dbReference type="PROSITE" id="PS50011">
    <property type="entry name" value="PROTEIN_KINASE_DOM"/>
    <property type="match status" value="1"/>
</dbReference>
<dbReference type="Gene3D" id="1.10.510.10">
    <property type="entry name" value="Transferase(Phosphotransferase) domain 1"/>
    <property type="match status" value="1"/>
</dbReference>
<dbReference type="InterPro" id="IPR011009">
    <property type="entry name" value="Kinase-like_dom_sf"/>
</dbReference>
<dbReference type="SUPFAM" id="SSF56112">
    <property type="entry name" value="Protein kinase-like (PK-like)"/>
    <property type="match status" value="1"/>
</dbReference>
<dbReference type="Gene3D" id="3.30.200.20">
    <property type="entry name" value="Phosphorylase Kinase, domain 1"/>
    <property type="match status" value="1"/>
</dbReference>
<accession>A0A7Y2E5J5</accession>
<gene>
    <name evidence="7" type="ORF">HKN21_02520</name>
</gene>
<dbReference type="CDD" id="cd14014">
    <property type="entry name" value="STKc_PknB_like"/>
    <property type="match status" value="1"/>
</dbReference>
<feature type="binding site" evidence="5">
    <location>
        <position position="37"/>
    </location>
    <ligand>
        <name>ATP</name>
        <dbReference type="ChEBI" id="CHEBI:30616"/>
    </ligand>
</feature>
<feature type="domain" description="Protein kinase" evidence="6">
    <location>
        <begin position="8"/>
        <end position="280"/>
    </location>
</feature>
<evidence type="ECO:0000256" key="4">
    <source>
        <dbReference type="ARBA" id="ARBA00022840"/>
    </source>
</evidence>
<dbReference type="PANTHER" id="PTHR43289">
    <property type="entry name" value="MITOGEN-ACTIVATED PROTEIN KINASE KINASE KINASE 20-RELATED"/>
    <property type="match status" value="1"/>
</dbReference>
<dbReference type="SMART" id="SM00220">
    <property type="entry name" value="S_TKc"/>
    <property type="match status" value="1"/>
</dbReference>